<protein>
    <submittedName>
        <fullName evidence="4">Acyl-CoA-binding protein (ACBP)/diazepam binding inhibitor (DBI)/endozepine (EP)</fullName>
    </submittedName>
</protein>
<dbReference type="PRINTS" id="PR00689">
    <property type="entry name" value="ACOABINDINGP"/>
</dbReference>
<evidence type="ECO:0000256" key="1">
    <source>
        <dbReference type="ARBA" id="ARBA00005567"/>
    </source>
</evidence>
<dbReference type="EMBL" id="JASJQH010000366">
    <property type="protein sequence ID" value="KAK9764786.1"/>
    <property type="molecule type" value="Genomic_DNA"/>
</dbReference>
<accession>A0ABR2WTN6</accession>
<organism evidence="4 5">
    <name type="scientific">Basidiobolus ranarum</name>
    <dbReference type="NCBI Taxonomy" id="34480"/>
    <lineage>
        <taxon>Eukaryota</taxon>
        <taxon>Fungi</taxon>
        <taxon>Fungi incertae sedis</taxon>
        <taxon>Zoopagomycota</taxon>
        <taxon>Entomophthoromycotina</taxon>
        <taxon>Basidiobolomycetes</taxon>
        <taxon>Basidiobolales</taxon>
        <taxon>Basidiobolaceae</taxon>
        <taxon>Basidiobolus</taxon>
    </lineage>
</organism>
<dbReference type="PROSITE" id="PS51228">
    <property type="entry name" value="ACB_2"/>
    <property type="match status" value="1"/>
</dbReference>
<name>A0ABR2WTN6_9FUNG</name>
<dbReference type="InterPro" id="IPR000582">
    <property type="entry name" value="Acyl-CoA-binding_protein"/>
</dbReference>
<evidence type="ECO:0000256" key="2">
    <source>
        <dbReference type="ARBA" id="ARBA00023121"/>
    </source>
</evidence>
<dbReference type="Gene3D" id="1.20.80.10">
    <property type="match status" value="1"/>
</dbReference>
<keyword evidence="2" id="KW-0446">Lipid-binding</keyword>
<evidence type="ECO:0000313" key="5">
    <source>
        <dbReference type="Proteomes" id="UP001479436"/>
    </source>
</evidence>
<gene>
    <name evidence="4" type="primary">ACB1_2</name>
    <name evidence="4" type="ORF">K7432_007424</name>
</gene>
<reference evidence="4 5" key="1">
    <citation type="submission" date="2023-04" db="EMBL/GenBank/DDBJ databases">
        <title>Genome of Basidiobolus ranarum AG-B5.</title>
        <authorList>
            <person name="Stajich J.E."/>
            <person name="Carter-House D."/>
            <person name="Gryganskyi A."/>
        </authorList>
    </citation>
    <scope>NUCLEOTIDE SEQUENCE [LARGE SCALE GENOMIC DNA]</scope>
    <source>
        <strain evidence="4 5">AG-B5</strain>
    </source>
</reference>
<evidence type="ECO:0000259" key="3">
    <source>
        <dbReference type="PROSITE" id="PS51228"/>
    </source>
</evidence>
<comment type="similarity">
    <text evidence="1">Belongs to the ACBP family.</text>
</comment>
<proteinExistence type="inferred from homology"/>
<dbReference type="Pfam" id="PF00887">
    <property type="entry name" value="ACBP"/>
    <property type="match status" value="1"/>
</dbReference>
<dbReference type="PANTHER" id="PTHR23310:SF62">
    <property type="entry name" value="ACYL-COA BINDING PROTEIN 1, ISOFORM A"/>
    <property type="match status" value="1"/>
</dbReference>
<dbReference type="SUPFAM" id="SSF47027">
    <property type="entry name" value="Acyl-CoA binding protein"/>
    <property type="match status" value="1"/>
</dbReference>
<dbReference type="InterPro" id="IPR014352">
    <property type="entry name" value="FERM/acyl-CoA-bd_prot_sf"/>
</dbReference>
<feature type="domain" description="ACB" evidence="3">
    <location>
        <begin position="8"/>
        <end position="89"/>
    </location>
</feature>
<dbReference type="PANTHER" id="PTHR23310">
    <property type="entry name" value="ACYL-COA-BINDING PROTEIN, ACBP"/>
    <property type="match status" value="1"/>
</dbReference>
<sequence length="89" mass="9496">MSDAASTGNTAFVNASEEVKTLATKPSTDSLLELYALFKQSIFGDNTTTKPGMFDISGKAKWEAWNGKKGMTKEAAQAAYIALVESLKA</sequence>
<comment type="caution">
    <text evidence="4">The sequence shown here is derived from an EMBL/GenBank/DDBJ whole genome shotgun (WGS) entry which is preliminary data.</text>
</comment>
<evidence type="ECO:0000313" key="4">
    <source>
        <dbReference type="EMBL" id="KAK9764786.1"/>
    </source>
</evidence>
<dbReference type="Proteomes" id="UP001479436">
    <property type="component" value="Unassembled WGS sequence"/>
</dbReference>
<keyword evidence="5" id="KW-1185">Reference proteome</keyword>
<dbReference type="InterPro" id="IPR035984">
    <property type="entry name" value="Acyl-CoA-binding_sf"/>
</dbReference>